<dbReference type="AlphaFoldDB" id="A0A9Q3EUQ8"/>
<keyword evidence="2" id="KW-1185">Reference proteome</keyword>
<gene>
    <name evidence="1" type="ORF">O181_065088</name>
</gene>
<proteinExistence type="predicted"/>
<comment type="caution">
    <text evidence="1">The sequence shown here is derived from an EMBL/GenBank/DDBJ whole genome shotgun (WGS) entry which is preliminary data.</text>
</comment>
<reference evidence="1" key="1">
    <citation type="submission" date="2021-03" db="EMBL/GenBank/DDBJ databases">
        <title>Draft genome sequence of rust myrtle Austropuccinia psidii MF-1, a brazilian biotype.</title>
        <authorList>
            <person name="Quecine M.C."/>
            <person name="Pachon D.M.R."/>
            <person name="Bonatelli M.L."/>
            <person name="Correr F.H."/>
            <person name="Franceschini L.M."/>
            <person name="Leite T.F."/>
            <person name="Margarido G.R.A."/>
            <person name="Almeida C.A."/>
            <person name="Ferrarezi J.A."/>
            <person name="Labate C.A."/>
        </authorList>
    </citation>
    <scope>NUCLEOTIDE SEQUENCE</scope>
    <source>
        <strain evidence="1">MF-1</strain>
    </source>
</reference>
<dbReference type="Proteomes" id="UP000765509">
    <property type="component" value="Unassembled WGS sequence"/>
</dbReference>
<evidence type="ECO:0000313" key="2">
    <source>
        <dbReference type="Proteomes" id="UP000765509"/>
    </source>
</evidence>
<dbReference type="EMBL" id="AVOT02031766">
    <property type="protein sequence ID" value="MBW0525373.1"/>
    <property type="molecule type" value="Genomic_DNA"/>
</dbReference>
<sequence>MPIAQSMFDKSKMRQQRNQDCKAINVAKCVSKKEQQKWLEGELPDNIHGMKLAVHSHLLFLLKVKHADFSSLPAPPTTEKHEIVSQVGGHLGNVPEDLFNEPSTQVQSQGFQSYCKNELHKLELKQSALYWESLWQHLFNQLISMVIYHTPQLQLVSAEYHSYFSKKDLDSYRLVGALMEQYFNYLKI</sequence>
<name>A0A9Q3EUQ8_9BASI</name>
<dbReference type="OrthoDB" id="2501705at2759"/>
<evidence type="ECO:0000313" key="1">
    <source>
        <dbReference type="EMBL" id="MBW0525373.1"/>
    </source>
</evidence>
<organism evidence="1 2">
    <name type="scientific">Austropuccinia psidii MF-1</name>
    <dbReference type="NCBI Taxonomy" id="1389203"/>
    <lineage>
        <taxon>Eukaryota</taxon>
        <taxon>Fungi</taxon>
        <taxon>Dikarya</taxon>
        <taxon>Basidiomycota</taxon>
        <taxon>Pucciniomycotina</taxon>
        <taxon>Pucciniomycetes</taxon>
        <taxon>Pucciniales</taxon>
        <taxon>Sphaerophragmiaceae</taxon>
        <taxon>Austropuccinia</taxon>
    </lineage>
</organism>
<protein>
    <submittedName>
        <fullName evidence="1">Uncharacterized protein</fullName>
    </submittedName>
</protein>
<accession>A0A9Q3EUQ8</accession>